<dbReference type="Gramene" id="LPERR01G16000.1">
    <property type="protein sequence ID" value="LPERR01G16000.1"/>
    <property type="gene ID" value="LPERR01G16000"/>
</dbReference>
<feature type="chain" id="PRO_5002347108" evidence="1">
    <location>
        <begin position="20"/>
        <end position="277"/>
    </location>
</feature>
<dbReference type="eggNOG" id="ENOG502R6Q9">
    <property type="taxonomic scope" value="Eukaryota"/>
</dbReference>
<name>A0A0D9V1Q6_9ORYZ</name>
<protein>
    <submittedName>
        <fullName evidence="2">Uncharacterized protein</fullName>
    </submittedName>
</protein>
<evidence type="ECO:0000256" key="1">
    <source>
        <dbReference type="SAM" id="SignalP"/>
    </source>
</evidence>
<organism evidence="2 3">
    <name type="scientific">Leersia perrieri</name>
    <dbReference type="NCBI Taxonomy" id="77586"/>
    <lineage>
        <taxon>Eukaryota</taxon>
        <taxon>Viridiplantae</taxon>
        <taxon>Streptophyta</taxon>
        <taxon>Embryophyta</taxon>
        <taxon>Tracheophyta</taxon>
        <taxon>Spermatophyta</taxon>
        <taxon>Magnoliopsida</taxon>
        <taxon>Liliopsida</taxon>
        <taxon>Poales</taxon>
        <taxon>Poaceae</taxon>
        <taxon>BOP clade</taxon>
        <taxon>Oryzoideae</taxon>
        <taxon>Oryzeae</taxon>
        <taxon>Oryzinae</taxon>
        <taxon>Leersia</taxon>
    </lineage>
</organism>
<dbReference type="EnsemblPlants" id="LPERR01G16000.1">
    <property type="protein sequence ID" value="LPERR01G16000.1"/>
    <property type="gene ID" value="LPERR01G16000"/>
</dbReference>
<keyword evidence="1" id="KW-0732">Signal</keyword>
<evidence type="ECO:0000313" key="3">
    <source>
        <dbReference type="Proteomes" id="UP000032180"/>
    </source>
</evidence>
<keyword evidence="3" id="KW-1185">Reference proteome</keyword>
<reference evidence="3" key="2">
    <citation type="submission" date="2013-12" db="EMBL/GenBank/DDBJ databases">
        <authorList>
            <person name="Yu Y."/>
            <person name="Lee S."/>
            <person name="de Baynast K."/>
            <person name="Wissotski M."/>
            <person name="Liu L."/>
            <person name="Talag J."/>
            <person name="Goicoechea J."/>
            <person name="Angelova A."/>
            <person name="Jetty R."/>
            <person name="Kudrna D."/>
            <person name="Golser W."/>
            <person name="Rivera L."/>
            <person name="Zhang J."/>
            <person name="Wing R."/>
        </authorList>
    </citation>
    <scope>NUCLEOTIDE SEQUENCE</scope>
</reference>
<accession>A0A0D9V1Q6</accession>
<sequence>MAMSRFLPFAALAAAGVAGGGPFAAAAWTRYDPPTSPSADADADARAPPATGHLALVRAHRGLRDLNALLTPGTFIVDATSALLACGLRCLPFHPPALRSSIDNLSATMKSAKSEGDAETVLEYGPFLALNYARDGRLDDALAIFVQQAADYPGYHAPRIYAAAICYVLGRREEGDRWLAEDGPDLSRVTDRFMFMDAARNAALGCTPHSVEGSGRKLVMFSTLGLAEVALWSVFRDGNLLERLQVLAFMGFLRRAVAKSLREDDAGEGSSHHAISS</sequence>
<proteinExistence type="predicted"/>
<evidence type="ECO:0000313" key="2">
    <source>
        <dbReference type="EnsemblPlants" id="LPERR01G16000.1"/>
    </source>
</evidence>
<dbReference type="AlphaFoldDB" id="A0A0D9V1Q6"/>
<dbReference type="HOGENOM" id="CLU_977951_0_0_1"/>
<feature type="signal peptide" evidence="1">
    <location>
        <begin position="1"/>
        <end position="19"/>
    </location>
</feature>
<dbReference type="Proteomes" id="UP000032180">
    <property type="component" value="Chromosome 1"/>
</dbReference>
<reference evidence="2" key="3">
    <citation type="submission" date="2015-04" db="UniProtKB">
        <authorList>
            <consortium name="EnsemblPlants"/>
        </authorList>
    </citation>
    <scope>IDENTIFICATION</scope>
</reference>
<reference evidence="2 3" key="1">
    <citation type="submission" date="2012-08" db="EMBL/GenBank/DDBJ databases">
        <title>Oryza genome evolution.</title>
        <authorList>
            <person name="Wing R.A."/>
        </authorList>
    </citation>
    <scope>NUCLEOTIDE SEQUENCE</scope>
</reference>